<proteinExistence type="predicted"/>
<sequence length="257" mass="28311">MAESCRRRTRSVGGPSLRCDPQRQPRPPRSPRVEHNRTDLRIRAVLCAMGVTAALAVAPAAQAAPAEPAAPPAACTGEFEGDKRLGPEHLPRKWQKPVGPLLKGYHRTGRLSSADFLKKYWEGPADTGSWKYPPNDGFAEVNGQVDKAAEVLDEGERLDRFGSEYGSYLAPAGDAYAKRALPPQNLNTREPAYPCDYHVYEVTKPFVVWEGSIAPWFEQPGGGRQIKLDPAFLNPGEGQRLNVKWLIDNGYLVRVPA</sequence>
<keyword evidence="2" id="KW-0812">Transmembrane</keyword>
<keyword evidence="2" id="KW-0472">Membrane</keyword>
<feature type="domain" description="TNT" evidence="3">
    <location>
        <begin position="152"/>
        <end position="255"/>
    </location>
</feature>
<feature type="transmembrane region" description="Helical" evidence="2">
    <location>
        <begin position="42"/>
        <end position="61"/>
    </location>
</feature>
<gene>
    <name evidence="4" type="ORF">GPJ59_03585</name>
</gene>
<evidence type="ECO:0000256" key="2">
    <source>
        <dbReference type="SAM" id="Phobius"/>
    </source>
</evidence>
<feature type="region of interest" description="Disordered" evidence="1">
    <location>
        <begin position="1"/>
        <end position="37"/>
    </location>
</feature>
<organism evidence="4 5">
    <name type="scientific">Streptomyces bambusae</name>
    <dbReference type="NCBI Taxonomy" id="1550616"/>
    <lineage>
        <taxon>Bacteria</taxon>
        <taxon>Bacillati</taxon>
        <taxon>Actinomycetota</taxon>
        <taxon>Actinomycetes</taxon>
        <taxon>Kitasatosporales</taxon>
        <taxon>Streptomycetaceae</taxon>
        <taxon>Streptomyces</taxon>
    </lineage>
</organism>
<dbReference type="PANTHER" id="PTHR42059:SF1">
    <property type="entry name" value="TNT DOMAIN-CONTAINING PROTEIN"/>
    <property type="match status" value="1"/>
</dbReference>
<evidence type="ECO:0000313" key="4">
    <source>
        <dbReference type="EMBL" id="MBW5480995.1"/>
    </source>
</evidence>
<keyword evidence="2" id="KW-1133">Transmembrane helix</keyword>
<dbReference type="PANTHER" id="PTHR42059">
    <property type="entry name" value="TNT DOMAIN-CONTAINING PROTEIN"/>
    <property type="match status" value="1"/>
</dbReference>
<comment type="caution">
    <text evidence="4">The sequence shown here is derived from an EMBL/GenBank/DDBJ whole genome shotgun (WGS) entry which is preliminary data.</text>
</comment>
<evidence type="ECO:0000256" key="1">
    <source>
        <dbReference type="SAM" id="MobiDB-lite"/>
    </source>
</evidence>
<evidence type="ECO:0000259" key="3">
    <source>
        <dbReference type="Pfam" id="PF14021"/>
    </source>
</evidence>
<feature type="region of interest" description="Disordered" evidence="1">
    <location>
        <begin position="67"/>
        <end position="95"/>
    </location>
</feature>
<reference evidence="4 5" key="1">
    <citation type="submission" date="2019-12" db="EMBL/GenBank/DDBJ databases">
        <title>Genome sequence of Streptomyces bambusae.</title>
        <authorList>
            <person name="Bansal K."/>
            <person name="Choksket S."/>
            <person name="Korpole S."/>
            <person name="Patil P.B."/>
        </authorList>
    </citation>
    <scope>NUCLEOTIDE SEQUENCE [LARGE SCALE GENOMIC DNA]</scope>
    <source>
        <strain evidence="4 5">SK60</strain>
    </source>
</reference>
<dbReference type="InterPro" id="IPR053024">
    <property type="entry name" value="Fungal_surface_NADase"/>
</dbReference>
<evidence type="ECO:0000313" key="5">
    <source>
        <dbReference type="Proteomes" id="UP000812013"/>
    </source>
</evidence>
<protein>
    <submittedName>
        <fullName evidence="4">Glycohydrolase toxin TNT-related protein</fullName>
    </submittedName>
</protein>
<dbReference type="Proteomes" id="UP000812013">
    <property type="component" value="Unassembled WGS sequence"/>
</dbReference>
<feature type="compositionally biased region" description="Basic and acidic residues" evidence="1">
    <location>
        <begin position="80"/>
        <end position="91"/>
    </location>
</feature>
<keyword evidence="5" id="KW-1185">Reference proteome</keyword>
<dbReference type="Pfam" id="PF14021">
    <property type="entry name" value="TNT"/>
    <property type="match status" value="1"/>
</dbReference>
<accession>A0ABS6Z2Q5</accession>
<name>A0ABS6Z2Q5_9ACTN</name>
<dbReference type="InterPro" id="IPR025331">
    <property type="entry name" value="TNT"/>
</dbReference>
<dbReference type="EMBL" id="WTFF01000011">
    <property type="protein sequence ID" value="MBW5480995.1"/>
    <property type="molecule type" value="Genomic_DNA"/>
</dbReference>